<proteinExistence type="predicted"/>
<dbReference type="OrthoDB" id="1121113at2"/>
<comment type="caution">
    <text evidence="1">The sequence shown here is derived from an EMBL/GenBank/DDBJ whole genome shotgun (WGS) entry which is preliminary data.</text>
</comment>
<organism evidence="1 2">
    <name type="scientific">Prevotella jejuni</name>
    <dbReference type="NCBI Taxonomy" id="1177574"/>
    <lineage>
        <taxon>Bacteria</taxon>
        <taxon>Pseudomonadati</taxon>
        <taxon>Bacteroidota</taxon>
        <taxon>Bacteroidia</taxon>
        <taxon>Bacteroidales</taxon>
        <taxon>Prevotellaceae</taxon>
        <taxon>Prevotella</taxon>
    </lineage>
</organism>
<evidence type="ECO:0000313" key="1">
    <source>
        <dbReference type="EMBL" id="SNS06791.1"/>
    </source>
</evidence>
<sequence length="96" mass="11625">MLFFQSSRPRRFHHEYMFVDERKELLNDIEQRARCEVDGKEVSERQYREELQRKLGDSLKPQMLRHRRNRFTAMWVSLILSAGVIALLILFLFIAL</sequence>
<gene>
    <name evidence="1" type="ORF">SAMN06265364_1356</name>
</gene>
<dbReference type="Proteomes" id="UP000198427">
    <property type="component" value="Unassembled WGS sequence"/>
</dbReference>
<accession>A0A2K9H8W6</accession>
<protein>
    <submittedName>
        <fullName evidence="1">Uncharacterized protein</fullName>
    </submittedName>
</protein>
<dbReference type="KEGG" id="pje:CRM71_06955"/>
<keyword evidence="2" id="KW-1185">Reference proteome</keyword>
<reference evidence="1 2" key="1">
    <citation type="submission" date="2017-06" db="EMBL/GenBank/DDBJ databases">
        <authorList>
            <person name="Varghese N."/>
            <person name="Submissions S."/>
        </authorList>
    </citation>
    <scope>NUCLEOTIDE SEQUENCE [LARGE SCALE GENOMIC DNA]</scope>
    <source>
        <strain evidence="1 2">DSM 26989</strain>
    </source>
</reference>
<dbReference type="EMBL" id="FZNZ01000035">
    <property type="protein sequence ID" value="SNS06791.1"/>
    <property type="molecule type" value="Genomic_DNA"/>
</dbReference>
<dbReference type="RefSeq" id="WP_089367002.1">
    <property type="nucleotide sequence ID" value="NZ_CP023863.1"/>
</dbReference>
<dbReference type="GeneID" id="94029143"/>
<evidence type="ECO:0000313" key="2">
    <source>
        <dbReference type="Proteomes" id="UP000198427"/>
    </source>
</evidence>
<name>A0A2K9H8W6_9BACT</name>
<dbReference type="AlphaFoldDB" id="A0A2K9H8W6"/>